<name>A0ABN8IZY9_9NEOP</name>
<keyword evidence="2" id="KW-1185">Reference proteome</keyword>
<proteinExistence type="predicted"/>
<protein>
    <submittedName>
        <fullName evidence="1">Uncharacterized protein</fullName>
    </submittedName>
</protein>
<organism evidence="1 2">
    <name type="scientific">Iphiclides podalirius</name>
    <name type="common">scarce swallowtail</name>
    <dbReference type="NCBI Taxonomy" id="110791"/>
    <lineage>
        <taxon>Eukaryota</taxon>
        <taxon>Metazoa</taxon>
        <taxon>Ecdysozoa</taxon>
        <taxon>Arthropoda</taxon>
        <taxon>Hexapoda</taxon>
        <taxon>Insecta</taxon>
        <taxon>Pterygota</taxon>
        <taxon>Neoptera</taxon>
        <taxon>Endopterygota</taxon>
        <taxon>Lepidoptera</taxon>
        <taxon>Glossata</taxon>
        <taxon>Ditrysia</taxon>
        <taxon>Papilionoidea</taxon>
        <taxon>Papilionidae</taxon>
        <taxon>Papilioninae</taxon>
        <taxon>Iphiclides</taxon>
    </lineage>
</organism>
<reference evidence="1" key="1">
    <citation type="submission" date="2022-03" db="EMBL/GenBank/DDBJ databases">
        <authorList>
            <person name="Martin H S."/>
        </authorList>
    </citation>
    <scope>NUCLEOTIDE SEQUENCE</scope>
</reference>
<evidence type="ECO:0000313" key="1">
    <source>
        <dbReference type="EMBL" id="CAH2068515.1"/>
    </source>
</evidence>
<sequence length="115" mass="12231">MSFPVNASTLTETQSNGELSSTYALEQQIVYSLVDISIAYRPHSDQVSGAVRGGCYVCTRCQCGSGGVVVVISRCVVARPASDARRGDAEGWWTRLRSAGWPPPIASVPLPASRS</sequence>
<accession>A0ABN8IZY9</accession>
<dbReference type="Proteomes" id="UP000837857">
    <property type="component" value="Chromosome 5"/>
</dbReference>
<gene>
    <name evidence="1" type="ORF">IPOD504_LOCUS14385</name>
</gene>
<evidence type="ECO:0000313" key="2">
    <source>
        <dbReference type="Proteomes" id="UP000837857"/>
    </source>
</evidence>
<dbReference type="EMBL" id="OW152817">
    <property type="protein sequence ID" value="CAH2068515.1"/>
    <property type="molecule type" value="Genomic_DNA"/>
</dbReference>
<feature type="non-terminal residue" evidence="1">
    <location>
        <position position="1"/>
    </location>
</feature>